<dbReference type="InterPro" id="IPR008978">
    <property type="entry name" value="HSP20-like_chaperone"/>
</dbReference>
<sequence>MPTVTVDEVANGNIRVTILIDNLRAQRSLNCICEAGVEGRFFADPSAGDGAACFSQSLSNGQIKCKLDPWSLSLSCTLSGRATPISYRVNQFPSEIRPNECSYKVKNGKVILFLRKADPAKSWIGDLNARGLDQAAS</sequence>
<dbReference type="EMBL" id="GEEE01006939">
    <property type="protein sequence ID" value="JAP56286.1"/>
    <property type="molecule type" value="Transcribed_RNA"/>
</dbReference>
<dbReference type="EMBL" id="GEEE01010852">
    <property type="protein sequence ID" value="JAP52373.1"/>
    <property type="molecule type" value="Transcribed_RNA"/>
</dbReference>
<dbReference type="CDD" id="cd06463">
    <property type="entry name" value="p23_like"/>
    <property type="match status" value="1"/>
</dbReference>
<dbReference type="EMBL" id="GEEE01016795">
    <property type="protein sequence ID" value="JAP46430.1"/>
    <property type="molecule type" value="Transcribed_RNA"/>
</dbReference>
<proteinExistence type="predicted"/>
<evidence type="ECO:0000313" key="1">
    <source>
        <dbReference type="EMBL" id="JAP56286.1"/>
    </source>
</evidence>
<gene>
    <name evidence="1" type="ORF">TR151163</name>
</gene>
<dbReference type="Gene3D" id="2.60.40.790">
    <property type="match status" value="1"/>
</dbReference>
<reference evidence="1" key="1">
    <citation type="submission" date="2016-01" db="EMBL/GenBank/DDBJ databases">
        <title>Reference transcriptome for the parasite Schistocephalus solidus: insights into the molecular evolution of parasitism.</title>
        <authorList>
            <person name="Hebert F.O."/>
            <person name="Grambauer S."/>
            <person name="Barber I."/>
            <person name="Landry C.R."/>
            <person name="Aubin-Horth N."/>
        </authorList>
    </citation>
    <scope>NUCLEOTIDE SEQUENCE</scope>
</reference>
<organism evidence="1">
    <name type="scientific">Schistocephalus solidus</name>
    <name type="common">Tapeworm</name>
    <dbReference type="NCBI Taxonomy" id="70667"/>
    <lineage>
        <taxon>Eukaryota</taxon>
        <taxon>Metazoa</taxon>
        <taxon>Spiralia</taxon>
        <taxon>Lophotrochozoa</taxon>
        <taxon>Platyhelminthes</taxon>
        <taxon>Cestoda</taxon>
        <taxon>Eucestoda</taxon>
        <taxon>Diphyllobothriidea</taxon>
        <taxon>Diphyllobothriidae</taxon>
        <taxon>Schistocephalus</taxon>
    </lineage>
</organism>
<dbReference type="EMBL" id="GEEE01011680">
    <property type="protein sequence ID" value="JAP51545.1"/>
    <property type="molecule type" value="Transcribed_RNA"/>
</dbReference>
<dbReference type="SUPFAM" id="SSF49764">
    <property type="entry name" value="HSP20-like chaperones"/>
    <property type="match status" value="1"/>
</dbReference>
<name>A0A0X3QAI3_SCHSO</name>
<protein>
    <submittedName>
        <fullName evidence="1">CS domain</fullName>
    </submittedName>
</protein>
<accession>A0A0X3QAI3</accession>
<dbReference type="AlphaFoldDB" id="A0A0X3QAI3"/>